<keyword evidence="3" id="KW-0597">Phosphoprotein</keyword>
<dbReference type="Pfam" id="PF07730">
    <property type="entry name" value="HisKA_3"/>
    <property type="match status" value="1"/>
</dbReference>
<dbReference type="EMBL" id="RBKT01000001">
    <property type="protein sequence ID" value="RKR93020.1"/>
    <property type="molecule type" value="Genomic_DNA"/>
</dbReference>
<reference evidence="14 15" key="1">
    <citation type="submission" date="2018-10" db="EMBL/GenBank/DDBJ databases">
        <title>Sequencing the genomes of 1000 actinobacteria strains.</title>
        <authorList>
            <person name="Klenk H.-P."/>
        </authorList>
    </citation>
    <scope>NUCLEOTIDE SEQUENCE [LARGE SCALE GENOMIC DNA]</scope>
    <source>
        <strain evidence="14 15">DSM 45175</strain>
    </source>
</reference>
<dbReference type="InterPro" id="IPR036890">
    <property type="entry name" value="HATPase_C_sf"/>
</dbReference>
<dbReference type="RefSeq" id="WP_121161059.1">
    <property type="nucleotide sequence ID" value="NZ_RBKT01000001.1"/>
</dbReference>
<evidence type="ECO:0000256" key="8">
    <source>
        <dbReference type="ARBA" id="ARBA00023012"/>
    </source>
</evidence>
<evidence type="ECO:0000256" key="2">
    <source>
        <dbReference type="ARBA" id="ARBA00012438"/>
    </source>
</evidence>
<gene>
    <name evidence="14" type="ORF">BDK92_7524</name>
</gene>
<dbReference type="PANTHER" id="PTHR24421:SF10">
    <property type="entry name" value="NITRATE_NITRITE SENSOR PROTEIN NARQ"/>
    <property type="match status" value="1"/>
</dbReference>
<feature type="domain" description="DUF7134" evidence="13">
    <location>
        <begin position="18"/>
        <end position="159"/>
    </location>
</feature>
<accession>A0A495JVP5</accession>
<dbReference type="Pfam" id="PF23539">
    <property type="entry name" value="DUF7134"/>
    <property type="match status" value="1"/>
</dbReference>
<organism evidence="14 15">
    <name type="scientific">Micromonospora pisi</name>
    <dbReference type="NCBI Taxonomy" id="589240"/>
    <lineage>
        <taxon>Bacteria</taxon>
        <taxon>Bacillati</taxon>
        <taxon>Actinomycetota</taxon>
        <taxon>Actinomycetes</taxon>
        <taxon>Micromonosporales</taxon>
        <taxon>Micromonosporaceae</taxon>
        <taxon>Micromonospora</taxon>
    </lineage>
</organism>
<dbReference type="GO" id="GO:0046983">
    <property type="term" value="F:protein dimerization activity"/>
    <property type="evidence" value="ECO:0007669"/>
    <property type="project" value="InterPro"/>
</dbReference>
<name>A0A495JVP5_9ACTN</name>
<dbReference type="Gene3D" id="1.20.5.1930">
    <property type="match status" value="1"/>
</dbReference>
<dbReference type="SUPFAM" id="SSF55874">
    <property type="entry name" value="ATPase domain of HSP90 chaperone/DNA topoisomerase II/histidine kinase"/>
    <property type="match status" value="1"/>
</dbReference>
<evidence type="ECO:0000313" key="14">
    <source>
        <dbReference type="EMBL" id="RKR93020.1"/>
    </source>
</evidence>
<keyword evidence="15" id="KW-1185">Reference proteome</keyword>
<dbReference type="GO" id="GO:0005524">
    <property type="term" value="F:ATP binding"/>
    <property type="evidence" value="ECO:0007669"/>
    <property type="project" value="UniProtKB-KW"/>
</dbReference>
<keyword evidence="5" id="KW-0547">Nucleotide-binding</keyword>
<feature type="domain" description="Signal transduction histidine kinase subgroup 3 dimerisation and phosphoacceptor" evidence="12">
    <location>
        <begin position="188"/>
        <end position="254"/>
    </location>
</feature>
<evidence type="ECO:0000259" key="13">
    <source>
        <dbReference type="Pfam" id="PF23539"/>
    </source>
</evidence>
<sequence>MGDDGGRGGQGRAWRSLAAAFGLTVLVVASAVTAPPGRIRLDLISSFLLVVPAMATAARRRLPLVVLGLATVCLLVYQLRGYPGVAPALTVMVALYTAIKSGHRWPAGAAVGVILVGGSASELASVDAGGPAPDVVQRWLLLIGWMVAACVAGELSRQRAVHLTHVEQRALDAERTREETARRRADEERLRIARDLHDSLTHSISLIKVQAGVAVHLARKRGEPVPEALVTIQQASREAMQELRATLEVLRTDDAPAGGGLERLDRLVEGARKAGIPVTVTVTGRRCTLPAPVDRAAYRIVQEALTNVTRHAGPATASIRLHYGDDALTVHIDDDGLGTGRAAVVPGVGLVGMRERVTALGGSLHAGHRDGGGFSIHATLPLKRPSPPLDSPPLQLEESS</sequence>
<feature type="domain" description="Histidine kinase/HSP90-like ATPase" evidence="11">
    <location>
        <begin position="296"/>
        <end position="383"/>
    </location>
</feature>
<dbReference type="AlphaFoldDB" id="A0A495JVP5"/>
<evidence type="ECO:0000259" key="12">
    <source>
        <dbReference type="Pfam" id="PF07730"/>
    </source>
</evidence>
<keyword evidence="10" id="KW-0812">Transmembrane</keyword>
<evidence type="ECO:0000256" key="4">
    <source>
        <dbReference type="ARBA" id="ARBA00022679"/>
    </source>
</evidence>
<evidence type="ECO:0000256" key="1">
    <source>
        <dbReference type="ARBA" id="ARBA00000085"/>
    </source>
</evidence>
<dbReference type="Gene3D" id="3.30.565.10">
    <property type="entry name" value="Histidine kinase-like ATPase, C-terminal domain"/>
    <property type="match status" value="1"/>
</dbReference>
<feature type="transmembrane region" description="Helical" evidence="10">
    <location>
        <begin position="12"/>
        <end position="33"/>
    </location>
</feature>
<dbReference type="GO" id="GO:0000155">
    <property type="term" value="F:phosphorelay sensor kinase activity"/>
    <property type="evidence" value="ECO:0007669"/>
    <property type="project" value="InterPro"/>
</dbReference>
<protein>
    <recommendedName>
        <fullName evidence="2">histidine kinase</fullName>
        <ecNumber evidence="2">2.7.13.3</ecNumber>
    </recommendedName>
</protein>
<evidence type="ECO:0000313" key="15">
    <source>
        <dbReference type="Proteomes" id="UP000277671"/>
    </source>
</evidence>
<dbReference type="InterPro" id="IPR011712">
    <property type="entry name" value="Sig_transdc_His_kin_sub3_dim/P"/>
</dbReference>
<comment type="catalytic activity">
    <reaction evidence="1">
        <text>ATP + protein L-histidine = ADP + protein N-phospho-L-histidine.</text>
        <dbReference type="EC" id="2.7.13.3"/>
    </reaction>
</comment>
<dbReference type="InterPro" id="IPR003594">
    <property type="entry name" value="HATPase_dom"/>
</dbReference>
<keyword evidence="10" id="KW-1133">Transmembrane helix</keyword>
<evidence type="ECO:0000256" key="7">
    <source>
        <dbReference type="ARBA" id="ARBA00022840"/>
    </source>
</evidence>
<evidence type="ECO:0000256" key="5">
    <source>
        <dbReference type="ARBA" id="ARBA00022741"/>
    </source>
</evidence>
<dbReference type="PANTHER" id="PTHR24421">
    <property type="entry name" value="NITRATE/NITRITE SENSOR PROTEIN NARX-RELATED"/>
    <property type="match status" value="1"/>
</dbReference>
<dbReference type="GO" id="GO:0016020">
    <property type="term" value="C:membrane"/>
    <property type="evidence" value="ECO:0007669"/>
    <property type="project" value="InterPro"/>
</dbReference>
<evidence type="ECO:0000256" key="6">
    <source>
        <dbReference type="ARBA" id="ARBA00022777"/>
    </source>
</evidence>
<dbReference type="Proteomes" id="UP000277671">
    <property type="component" value="Unassembled WGS sequence"/>
</dbReference>
<feature type="region of interest" description="Disordered" evidence="9">
    <location>
        <begin position="375"/>
        <end position="400"/>
    </location>
</feature>
<evidence type="ECO:0000259" key="11">
    <source>
        <dbReference type="Pfam" id="PF02518"/>
    </source>
</evidence>
<comment type="caution">
    <text evidence="14">The sequence shown here is derived from an EMBL/GenBank/DDBJ whole genome shotgun (WGS) entry which is preliminary data.</text>
</comment>
<keyword evidence="7" id="KW-0067">ATP-binding</keyword>
<dbReference type="Pfam" id="PF02518">
    <property type="entry name" value="HATPase_c"/>
    <property type="match status" value="1"/>
</dbReference>
<dbReference type="EC" id="2.7.13.3" evidence="2"/>
<keyword evidence="8" id="KW-0902">Two-component regulatory system</keyword>
<keyword evidence="4" id="KW-0808">Transferase</keyword>
<evidence type="ECO:0000256" key="10">
    <source>
        <dbReference type="SAM" id="Phobius"/>
    </source>
</evidence>
<keyword evidence="6 14" id="KW-0418">Kinase</keyword>
<proteinExistence type="predicted"/>
<evidence type="ECO:0000256" key="3">
    <source>
        <dbReference type="ARBA" id="ARBA00022553"/>
    </source>
</evidence>
<dbReference type="InterPro" id="IPR050482">
    <property type="entry name" value="Sensor_HK_TwoCompSys"/>
</dbReference>
<dbReference type="InterPro" id="IPR055558">
    <property type="entry name" value="DUF7134"/>
</dbReference>
<keyword evidence="10" id="KW-0472">Membrane</keyword>
<dbReference type="OrthoDB" id="227596at2"/>
<evidence type="ECO:0000256" key="9">
    <source>
        <dbReference type="SAM" id="MobiDB-lite"/>
    </source>
</evidence>
<dbReference type="CDD" id="cd16917">
    <property type="entry name" value="HATPase_UhpB-NarQ-NarX-like"/>
    <property type="match status" value="1"/>
</dbReference>